<evidence type="ECO:0000313" key="4">
    <source>
        <dbReference type="Proteomes" id="UP001301769"/>
    </source>
</evidence>
<reference evidence="3" key="2">
    <citation type="submission" date="2023-05" db="EMBL/GenBank/DDBJ databases">
        <authorList>
            <consortium name="Lawrence Berkeley National Laboratory"/>
            <person name="Steindorff A."/>
            <person name="Hensen N."/>
            <person name="Bonometti L."/>
            <person name="Westerberg I."/>
            <person name="Brannstrom I.O."/>
            <person name="Guillou S."/>
            <person name="Cros-Aarteil S."/>
            <person name="Calhoun S."/>
            <person name="Haridas S."/>
            <person name="Kuo A."/>
            <person name="Mondo S."/>
            <person name="Pangilinan J."/>
            <person name="Riley R."/>
            <person name="Labutti K."/>
            <person name="Andreopoulos B."/>
            <person name="Lipzen A."/>
            <person name="Chen C."/>
            <person name="Yanf M."/>
            <person name="Daum C."/>
            <person name="Ng V."/>
            <person name="Clum A."/>
            <person name="Ohm R."/>
            <person name="Martin F."/>
            <person name="Silar P."/>
            <person name="Natvig D."/>
            <person name="Lalanne C."/>
            <person name="Gautier V."/>
            <person name="Ament-Velasquez S.L."/>
            <person name="Kruys A."/>
            <person name="Hutchinson M.I."/>
            <person name="Powell A.J."/>
            <person name="Barry K."/>
            <person name="Miller A.N."/>
            <person name="Grigoriev I.V."/>
            <person name="Debuchy R."/>
            <person name="Gladieux P."/>
            <person name="Thoren M.H."/>
            <person name="Johannesson H."/>
        </authorList>
    </citation>
    <scope>NUCLEOTIDE SEQUENCE</scope>
    <source>
        <strain evidence="3">PSN293</strain>
    </source>
</reference>
<gene>
    <name evidence="3" type="ORF">QBC37DRAFT_425275</name>
</gene>
<feature type="compositionally biased region" description="Low complexity" evidence="1">
    <location>
        <begin position="101"/>
        <end position="114"/>
    </location>
</feature>
<keyword evidence="2" id="KW-1133">Transmembrane helix</keyword>
<dbReference type="EMBL" id="MU858131">
    <property type="protein sequence ID" value="KAK4212231.1"/>
    <property type="molecule type" value="Genomic_DNA"/>
</dbReference>
<keyword evidence="2" id="KW-0812">Transmembrane</keyword>
<evidence type="ECO:0000313" key="3">
    <source>
        <dbReference type="EMBL" id="KAK4212231.1"/>
    </source>
</evidence>
<feature type="region of interest" description="Disordered" evidence="1">
    <location>
        <begin position="101"/>
        <end position="128"/>
    </location>
</feature>
<evidence type="ECO:0000256" key="2">
    <source>
        <dbReference type="SAM" id="Phobius"/>
    </source>
</evidence>
<protein>
    <submittedName>
        <fullName evidence="3">Uncharacterized protein</fullName>
    </submittedName>
</protein>
<name>A0AAN6Y4U6_9PEZI</name>
<keyword evidence="4" id="KW-1185">Reference proteome</keyword>
<dbReference type="AlphaFoldDB" id="A0AAN6Y4U6"/>
<evidence type="ECO:0000256" key="1">
    <source>
        <dbReference type="SAM" id="MobiDB-lite"/>
    </source>
</evidence>
<comment type="caution">
    <text evidence="3">The sequence shown here is derived from an EMBL/GenBank/DDBJ whole genome shotgun (WGS) entry which is preliminary data.</text>
</comment>
<feature type="transmembrane region" description="Helical" evidence="2">
    <location>
        <begin position="81"/>
        <end position="102"/>
    </location>
</feature>
<accession>A0AAN6Y4U6</accession>
<sequence length="381" mass="41060">MINKQTRRMYKDGGCHLYLYKNKCISSYLPLHHFPTLLKGSSRLLLWQSSLFTFPSQHSIQRTFLNLILSSQISVKMRQQASLNILAILLATGLLSSTGLAAPGPSSADDPPSGNRKRTPNPAPAPPIVKVTTTIADALAEAAQKAQIDDLINKIAKTASDNVKSFIKVRRTTTETETIGKKGDDNAKSYIRRQKLALLAAAAAEQEAHVKRGPQPGFGDVIEGLVDVVVDEEAAKKAAEEAAKKIAKAGADAASGLIKKRRREAQIEQIKKEMKSEPQPATAIIEKRQSEVEKIKAAAEEAARIAAALAAEKKAIDEAAGHVKRGFGDVIEGLADVVVDDDAAKKAAEEAAKKAAKKAADAAAGLIKRREQIERINKEMR</sequence>
<proteinExistence type="predicted"/>
<reference evidence="3" key="1">
    <citation type="journal article" date="2023" name="Mol. Phylogenet. Evol.">
        <title>Genome-scale phylogeny and comparative genomics of the fungal order Sordariales.</title>
        <authorList>
            <person name="Hensen N."/>
            <person name="Bonometti L."/>
            <person name="Westerberg I."/>
            <person name="Brannstrom I.O."/>
            <person name="Guillou S."/>
            <person name="Cros-Aarteil S."/>
            <person name="Calhoun S."/>
            <person name="Haridas S."/>
            <person name="Kuo A."/>
            <person name="Mondo S."/>
            <person name="Pangilinan J."/>
            <person name="Riley R."/>
            <person name="LaButti K."/>
            <person name="Andreopoulos B."/>
            <person name="Lipzen A."/>
            <person name="Chen C."/>
            <person name="Yan M."/>
            <person name="Daum C."/>
            <person name="Ng V."/>
            <person name="Clum A."/>
            <person name="Steindorff A."/>
            <person name="Ohm R.A."/>
            <person name="Martin F."/>
            <person name="Silar P."/>
            <person name="Natvig D.O."/>
            <person name="Lalanne C."/>
            <person name="Gautier V."/>
            <person name="Ament-Velasquez S.L."/>
            <person name="Kruys A."/>
            <person name="Hutchinson M.I."/>
            <person name="Powell A.J."/>
            <person name="Barry K."/>
            <person name="Miller A.N."/>
            <person name="Grigoriev I.V."/>
            <person name="Debuchy R."/>
            <person name="Gladieux P."/>
            <person name="Hiltunen Thoren M."/>
            <person name="Johannesson H."/>
        </authorList>
    </citation>
    <scope>NUCLEOTIDE SEQUENCE</scope>
    <source>
        <strain evidence="3">PSN293</strain>
    </source>
</reference>
<organism evidence="3 4">
    <name type="scientific">Rhypophila decipiens</name>
    <dbReference type="NCBI Taxonomy" id="261697"/>
    <lineage>
        <taxon>Eukaryota</taxon>
        <taxon>Fungi</taxon>
        <taxon>Dikarya</taxon>
        <taxon>Ascomycota</taxon>
        <taxon>Pezizomycotina</taxon>
        <taxon>Sordariomycetes</taxon>
        <taxon>Sordariomycetidae</taxon>
        <taxon>Sordariales</taxon>
        <taxon>Naviculisporaceae</taxon>
        <taxon>Rhypophila</taxon>
    </lineage>
</organism>
<dbReference type="Proteomes" id="UP001301769">
    <property type="component" value="Unassembled WGS sequence"/>
</dbReference>
<keyword evidence="2" id="KW-0472">Membrane</keyword>